<keyword evidence="3" id="KW-1185">Reference proteome</keyword>
<evidence type="ECO:0000313" key="3">
    <source>
        <dbReference type="Proteomes" id="UP000218231"/>
    </source>
</evidence>
<sequence length="113" mass="12611">MLSPAMLKNSYSRRTSAGNIGISHEKSPQPRRRSSAGLLEVMPEEDETAGRVSPNPRGSDASMKNAFSHRSSLGGEEPSKFVRMSGRRASTMSYDKNREKKIYDTFENHLDYG</sequence>
<gene>
    <name evidence="2" type="ORF">WR25_12375</name>
</gene>
<accession>A0A2A2JA21</accession>
<feature type="compositionally biased region" description="Polar residues" evidence="1">
    <location>
        <begin position="9"/>
        <end position="18"/>
    </location>
</feature>
<evidence type="ECO:0000256" key="1">
    <source>
        <dbReference type="SAM" id="MobiDB-lite"/>
    </source>
</evidence>
<name>A0A2A2JA21_9BILA</name>
<reference evidence="2 3" key="1">
    <citation type="journal article" date="2017" name="Curr. Biol.">
        <title>Genome architecture and evolution of a unichromosomal asexual nematode.</title>
        <authorList>
            <person name="Fradin H."/>
            <person name="Zegar C."/>
            <person name="Gutwein M."/>
            <person name="Lucas J."/>
            <person name="Kovtun M."/>
            <person name="Corcoran D."/>
            <person name="Baugh L.R."/>
            <person name="Kiontke K."/>
            <person name="Gunsalus K."/>
            <person name="Fitch D.H."/>
            <person name="Piano F."/>
        </authorList>
    </citation>
    <scope>NUCLEOTIDE SEQUENCE [LARGE SCALE GENOMIC DNA]</scope>
    <source>
        <strain evidence="2">PF1309</strain>
    </source>
</reference>
<protein>
    <submittedName>
        <fullName evidence="2">Uncharacterized protein</fullName>
    </submittedName>
</protein>
<proteinExistence type="predicted"/>
<comment type="caution">
    <text evidence="2">The sequence shown here is derived from an EMBL/GenBank/DDBJ whole genome shotgun (WGS) entry which is preliminary data.</text>
</comment>
<dbReference type="Proteomes" id="UP000218231">
    <property type="component" value="Unassembled WGS sequence"/>
</dbReference>
<dbReference type="AlphaFoldDB" id="A0A2A2JA21"/>
<dbReference type="EMBL" id="LIAE01010581">
    <property type="protein sequence ID" value="PAV58439.1"/>
    <property type="molecule type" value="Genomic_DNA"/>
</dbReference>
<evidence type="ECO:0000313" key="2">
    <source>
        <dbReference type="EMBL" id="PAV58439.1"/>
    </source>
</evidence>
<organism evidence="2 3">
    <name type="scientific">Diploscapter pachys</name>
    <dbReference type="NCBI Taxonomy" id="2018661"/>
    <lineage>
        <taxon>Eukaryota</taxon>
        <taxon>Metazoa</taxon>
        <taxon>Ecdysozoa</taxon>
        <taxon>Nematoda</taxon>
        <taxon>Chromadorea</taxon>
        <taxon>Rhabditida</taxon>
        <taxon>Rhabditina</taxon>
        <taxon>Rhabditomorpha</taxon>
        <taxon>Rhabditoidea</taxon>
        <taxon>Rhabditidae</taxon>
        <taxon>Diploscapter</taxon>
    </lineage>
</organism>
<feature type="region of interest" description="Disordered" evidence="1">
    <location>
        <begin position="1"/>
        <end position="93"/>
    </location>
</feature>